<proteinExistence type="predicted"/>
<keyword evidence="2" id="KW-1185">Reference proteome</keyword>
<evidence type="ECO:0000313" key="1">
    <source>
        <dbReference type="EMBL" id="QDS95355.1"/>
    </source>
</evidence>
<dbReference type="AlphaFoldDB" id="A0A517MKE5"/>
<dbReference type="Proteomes" id="UP000320672">
    <property type="component" value="Chromosome"/>
</dbReference>
<gene>
    <name evidence="1" type="ORF">FF011L_41490</name>
</gene>
<name>A0A517MKE5_9BACT</name>
<dbReference type="KEGG" id="rml:FF011L_41490"/>
<dbReference type="EMBL" id="CP036262">
    <property type="protein sequence ID" value="QDS95355.1"/>
    <property type="molecule type" value="Genomic_DNA"/>
</dbReference>
<organism evidence="1 2">
    <name type="scientific">Roseimaritima multifibrata</name>
    <dbReference type="NCBI Taxonomy" id="1930274"/>
    <lineage>
        <taxon>Bacteria</taxon>
        <taxon>Pseudomonadati</taxon>
        <taxon>Planctomycetota</taxon>
        <taxon>Planctomycetia</taxon>
        <taxon>Pirellulales</taxon>
        <taxon>Pirellulaceae</taxon>
        <taxon>Roseimaritima</taxon>
    </lineage>
</organism>
<evidence type="ECO:0000313" key="2">
    <source>
        <dbReference type="Proteomes" id="UP000320672"/>
    </source>
</evidence>
<accession>A0A517MKE5</accession>
<protein>
    <submittedName>
        <fullName evidence="1">Uncharacterized protein</fullName>
    </submittedName>
</protein>
<reference evidence="1 2" key="1">
    <citation type="submission" date="2019-02" db="EMBL/GenBank/DDBJ databases">
        <title>Deep-cultivation of Planctomycetes and their phenomic and genomic characterization uncovers novel biology.</title>
        <authorList>
            <person name="Wiegand S."/>
            <person name="Jogler M."/>
            <person name="Boedeker C."/>
            <person name="Pinto D."/>
            <person name="Vollmers J."/>
            <person name="Rivas-Marin E."/>
            <person name="Kohn T."/>
            <person name="Peeters S.H."/>
            <person name="Heuer A."/>
            <person name="Rast P."/>
            <person name="Oberbeckmann S."/>
            <person name="Bunk B."/>
            <person name="Jeske O."/>
            <person name="Meyerdierks A."/>
            <person name="Storesund J.E."/>
            <person name="Kallscheuer N."/>
            <person name="Luecker S."/>
            <person name="Lage O.M."/>
            <person name="Pohl T."/>
            <person name="Merkel B.J."/>
            <person name="Hornburger P."/>
            <person name="Mueller R.-W."/>
            <person name="Bruemmer F."/>
            <person name="Labrenz M."/>
            <person name="Spormann A.M."/>
            <person name="Op den Camp H."/>
            <person name="Overmann J."/>
            <person name="Amann R."/>
            <person name="Jetten M.S.M."/>
            <person name="Mascher T."/>
            <person name="Medema M.H."/>
            <person name="Devos D.P."/>
            <person name="Kaster A.-K."/>
            <person name="Ovreas L."/>
            <person name="Rohde M."/>
            <person name="Galperin M.Y."/>
            <person name="Jogler C."/>
        </authorList>
    </citation>
    <scope>NUCLEOTIDE SEQUENCE [LARGE SCALE GENOMIC DNA]</scope>
    <source>
        <strain evidence="1 2">FF011L</strain>
    </source>
</reference>
<sequence>MRFSVKRLRYISVGSLASSGWTSLCHCSLLGQGRGLFFGATSAGRSQIAALAVRYPRMIQLRSAQGCGHPAVNSNSLDSFPEAIQARPVRDKPTFPVYLRMLWCTSVHLSGKWRLPRRLVYEPVDVIGEQRSIRLGRLQPTVGQGRCQQSLQNQSARPAFRPGWFLGTPRLPAVPVHCR</sequence>